<keyword evidence="1" id="KW-0378">Hydrolase</keyword>
<keyword evidence="5" id="KW-1185">Reference proteome</keyword>
<accession>A0ABM9WQ98</accession>
<dbReference type="CDD" id="cd07557">
    <property type="entry name" value="trimeric_dUTPase"/>
    <property type="match status" value="1"/>
</dbReference>
<evidence type="ECO:0000313" key="5">
    <source>
        <dbReference type="Proteomes" id="UP000016543"/>
    </source>
</evidence>
<keyword evidence="2" id="KW-0546">Nucleotide metabolism</keyword>
<evidence type="ECO:0000256" key="2">
    <source>
        <dbReference type="ARBA" id="ARBA00023080"/>
    </source>
</evidence>
<evidence type="ECO:0000256" key="1">
    <source>
        <dbReference type="ARBA" id="ARBA00022801"/>
    </source>
</evidence>
<name>A0ABM9WQ98_9GAMM</name>
<feature type="coiled-coil region" evidence="3">
    <location>
        <begin position="230"/>
        <end position="257"/>
    </location>
</feature>
<comment type="caution">
    <text evidence="4">The sequence shown here is derived from an EMBL/GenBank/DDBJ whole genome shotgun (WGS) entry which is preliminary data.</text>
</comment>
<dbReference type="RefSeq" id="WP_006953918.1">
    <property type="nucleotide sequence ID" value="NZ_AAMX01000001.1"/>
</dbReference>
<dbReference type="InterPro" id="IPR033704">
    <property type="entry name" value="dUTPase_trimeric"/>
</dbReference>
<evidence type="ECO:0000313" key="4">
    <source>
        <dbReference type="EMBL" id="EAQ33199.1"/>
    </source>
</evidence>
<proteinExistence type="predicted"/>
<organism evidence="4 5">
    <name type="scientific">Idiomarina baltica OS145</name>
    <dbReference type="NCBI Taxonomy" id="314276"/>
    <lineage>
        <taxon>Bacteria</taxon>
        <taxon>Pseudomonadati</taxon>
        <taxon>Pseudomonadota</taxon>
        <taxon>Gammaproteobacteria</taxon>
        <taxon>Alteromonadales</taxon>
        <taxon>Idiomarinaceae</taxon>
        <taxon>Idiomarina</taxon>
    </lineage>
</organism>
<evidence type="ECO:0008006" key="6">
    <source>
        <dbReference type="Google" id="ProtNLM"/>
    </source>
</evidence>
<gene>
    <name evidence="4" type="ORF">OS145_02485</name>
</gene>
<dbReference type="Gene3D" id="2.70.40.10">
    <property type="match status" value="1"/>
</dbReference>
<reference evidence="4 5" key="1">
    <citation type="submission" date="2006-01" db="EMBL/GenBank/DDBJ databases">
        <authorList>
            <person name="Brettar I."/>
            <person name="Hofle M."/>
            <person name="Ferriera S."/>
            <person name="Johnson J."/>
            <person name="Kravitz S."/>
            <person name="Halpern A."/>
            <person name="Remington K."/>
            <person name="Beeson K."/>
            <person name="Tran B."/>
            <person name="Rogers Y.-H."/>
            <person name="Friedman R."/>
            <person name="Venter J.C."/>
        </authorList>
    </citation>
    <scope>NUCLEOTIDE SEQUENCE [LARGE SCALE GENOMIC DNA]</scope>
    <source>
        <strain evidence="4 5">OS145</strain>
    </source>
</reference>
<keyword evidence="3" id="KW-0175">Coiled coil</keyword>
<dbReference type="EMBL" id="AAMX01000001">
    <property type="protein sequence ID" value="EAQ33199.1"/>
    <property type="molecule type" value="Genomic_DNA"/>
</dbReference>
<evidence type="ECO:0000256" key="3">
    <source>
        <dbReference type="SAM" id="Coils"/>
    </source>
</evidence>
<dbReference type="Proteomes" id="UP000016543">
    <property type="component" value="Unassembled WGS sequence"/>
</dbReference>
<dbReference type="InterPro" id="IPR036157">
    <property type="entry name" value="dUTPase-like_sf"/>
</dbReference>
<dbReference type="SUPFAM" id="SSF51283">
    <property type="entry name" value="dUTPase-like"/>
    <property type="match status" value="1"/>
</dbReference>
<sequence>MQIPSTEVIRQDMLIFPGNCKQTMIEKFRGKSSIDVSIGEIIYHTDDSDKKKVVVTDKTYELESQETVYLVSKEELNVPKGYVAYVFLKNRFSQKGFMAFNTGIIDGGFKGPISTLATNLSSKTIELGVEKLNTDKFFRVVFHKIDFPKDELEDVETSPNNRDDYMAYLKADLRSLPKYFLDRDKLKKQIDESLNSKTLNISMKNFAIIFGLLSLIVTLGPSIAESLHQKILQNQKIEILEKRVRDLEKKVLNVTDETKAPKSDGKQVS</sequence>
<protein>
    <recommendedName>
        <fullName evidence="6">dUTPase-like domain-containing protein</fullName>
    </recommendedName>
</protein>